<sequence length="169" mass="18389">MVKGSLVTLGAGIIGSAVAVPVTLLNSQSQIIIENFPADKKSEYRDKCQVLVTDTNNKKYLFVCRDGEETSPMTFRFYSGSNEQEPEAVKAKGIKNIGGGVELELELLGDSGAGETKTIQDISSKWANFSENALRECRLIEEGENGAWRLDCETGGGEKEFISSPFTIK</sequence>
<keyword evidence="2" id="KW-1185">Reference proteome</keyword>
<name>I6ZF63_MYCWM</name>
<dbReference type="EMBL" id="CP003703">
    <property type="protein sequence ID" value="AFN65237.1"/>
    <property type="molecule type" value="Genomic_DNA"/>
</dbReference>
<organism evidence="1 2">
    <name type="scientific">Mycoplasma wenyonii (strain Massachusetts)</name>
    <name type="common">Eperythrozoon wenyonii</name>
    <dbReference type="NCBI Taxonomy" id="1197325"/>
    <lineage>
        <taxon>Bacteria</taxon>
        <taxon>Bacillati</taxon>
        <taxon>Mycoplasmatota</taxon>
        <taxon>Mollicutes</taxon>
        <taxon>Mycoplasmataceae</taxon>
        <taxon>Mycoplasma</taxon>
    </lineage>
</organism>
<gene>
    <name evidence="1" type="ordered locus">WEN_02250</name>
</gene>
<accession>I6ZF63</accession>
<dbReference type="KEGG" id="mwe:WEN_02250"/>
<protein>
    <submittedName>
        <fullName evidence="1">Uncharacterized protein</fullName>
    </submittedName>
</protein>
<proteinExistence type="predicted"/>
<dbReference type="Proteomes" id="UP000009005">
    <property type="component" value="Chromosome"/>
</dbReference>
<evidence type="ECO:0000313" key="2">
    <source>
        <dbReference type="Proteomes" id="UP000009005"/>
    </source>
</evidence>
<dbReference type="AlphaFoldDB" id="I6ZF63"/>
<dbReference type="STRING" id="1197325.WEN_02250"/>
<dbReference type="PATRIC" id="fig|1197325.3.peg.483"/>
<dbReference type="HOGENOM" id="CLU_1576807_0_0_14"/>
<reference evidence="1 2" key="1">
    <citation type="journal article" date="2012" name="J. Bacteriol.">
        <title>Complete genome sequence of Mycoplasma wenyonii strain Massachusetts.</title>
        <authorList>
            <person name="Dos Santos A.P."/>
            <person name="Guimaraes A.M."/>
            <person name="do Nascimento N.C."/>
            <person name="Sanmiguel P.J."/>
            <person name="Messick J.B."/>
        </authorList>
    </citation>
    <scope>NUCLEOTIDE SEQUENCE [LARGE SCALE GENOMIC DNA]</scope>
    <source>
        <strain evidence="1 2">Massachusetts</strain>
    </source>
</reference>
<evidence type="ECO:0000313" key="1">
    <source>
        <dbReference type="EMBL" id="AFN65237.1"/>
    </source>
</evidence>